<keyword evidence="2" id="KW-1185">Reference proteome</keyword>
<dbReference type="Proteomes" id="UP000009235">
    <property type="component" value="Chromosome"/>
</dbReference>
<dbReference type="HOGENOM" id="CLU_2930951_0_0_11"/>
<accession>F6EI67</accession>
<name>F6EI67_HOYSD</name>
<organism evidence="1 2">
    <name type="scientific">Hoyosella subflava (strain DSM 45089 / JCM 17490 / NBRC 109087 / DQS3-9A1)</name>
    <name type="common">Amycolicicoccus subflavus</name>
    <dbReference type="NCBI Taxonomy" id="443218"/>
    <lineage>
        <taxon>Bacteria</taxon>
        <taxon>Bacillati</taxon>
        <taxon>Actinomycetota</taxon>
        <taxon>Actinomycetes</taxon>
        <taxon>Mycobacteriales</taxon>
        <taxon>Hoyosellaceae</taxon>
        <taxon>Hoyosella</taxon>
    </lineage>
</organism>
<dbReference type="EMBL" id="CP002786">
    <property type="protein sequence ID" value="AEF41174.1"/>
    <property type="molecule type" value="Genomic_DNA"/>
</dbReference>
<reference evidence="1 2" key="1">
    <citation type="journal article" date="2011" name="J. Bacteriol.">
        <title>Complete genome sequence of Amycolicicoccus subflavus DQS3-9A1T, an actinomycete isolated from crude oil-polluted soil.</title>
        <authorList>
            <person name="Cai M."/>
            <person name="Chen W.M."/>
            <person name="Nie Y."/>
            <person name="Chi C.Q."/>
            <person name="Wang Y.N."/>
            <person name="Tang Y.Q."/>
            <person name="Li G.Y."/>
            <person name="Wu X.L."/>
        </authorList>
    </citation>
    <scope>NUCLEOTIDE SEQUENCE [LARGE SCALE GENOMIC DNA]</scope>
    <source>
        <strain evidence="2">DSM 45089 / DQS3-9A1</strain>
    </source>
</reference>
<evidence type="ECO:0000313" key="1">
    <source>
        <dbReference type="EMBL" id="AEF41174.1"/>
    </source>
</evidence>
<dbReference type="AlphaFoldDB" id="F6EI67"/>
<dbReference type="KEGG" id="asd:AS9A_2727"/>
<gene>
    <name evidence="1" type="ordered locus">AS9A_2727</name>
</gene>
<evidence type="ECO:0000313" key="2">
    <source>
        <dbReference type="Proteomes" id="UP000009235"/>
    </source>
</evidence>
<sequence>MSVRVTEISSTRVTGAAVAKLAANNVTSETTNTIERTVADREKAVALDHQVTWTSLINSL</sequence>
<protein>
    <submittedName>
        <fullName evidence="1">Uncharacterized protein</fullName>
    </submittedName>
</protein>
<proteinExistence type="predicted"/>